<keyword evidence="4" id="KW-1185">Reference proteome</keyword>
<dbReference type="Pfam" id="PF13519">
    <property type="entry name" value="VWA_2"/>
    <property type="match status" value="1"/>
</dbReference>
<feature type="domain" description="VWFA" evidence="2">
    <location>
        <begin position="65"/>
        <end position="198"/>
    </location>
</feature>
<comment type="caution">
    <text evidence="3">The sequence shown here is derived from an EMBL/GenBank/DDBJ whole genome shotgun (WGS) entry which is preliminary data.</text>
</comment>
<gene>
    <name evidence="3" type="ORF">K1Y79_22320</name>
</gene>
<name>A0ABS7GK09_9BACT</name>
<dbReference type="PANTHER" id="PTHR35023">
    <property type="entry name" value="CHELATASE-RELATED"/>
    <property type="match status" value="1"/>
</dbReference>
<proteinExistence type="predicted"/>
<sequence>MTHHSADSRKGVTIKNPARGRQLTQRQPVAHPSDSIDTLATLRHYLIHGKTEIQYKREQAKVDMFIFFILDSSGSMMRDQQIAFIKGLVAATVQKYKTRRIRYAAVALCNGGAQLLSAPTLHADDLLTAVSALKTGGKTNLQAGFALLRRQLKANMYNKTQLYIFTDGKINAGSTPTPFEEAVQYYKQYLSPVKETTVVNTESGFIQLHQAQKLARAINAVHYQDMSVYNLPAKGQAHR</sequence>
<dbReference type="EMBL" id="JAICCF010000004">
    <property type="protein sequence ID" value="MBW8687089.1"/>
    <property type="molecule type" value="Genomic_DNA"/>
</dbReference>
<feature type="region of interest" description="Disordered" evidence="1">
    <location>
        <begin position="1"/>
        <end position="32"/>
    </location>
</feature>
<dbReference type="PROSITE" id="PS50234">
    <property type="entry name" value="VWFA"/>
    <property type="match status" value="1"/>
</dbReference>
<organism evidence="3 4">
    <name type="scientific">Chitinophaga rhizophila</name>
    <dbReference type="NCBI Taxonomy" id="2866212"/>
    <lineage>
        <taxon>Bacteria</taxon>
        <taxon>Pseudomonadati</taxon>
        <taxon>Bacteroidota</taxon>
        <taxon>Chitinophagia</taxon>
        <taxon>Chitinophagales</taxon>
        <taxon>Chitinophagaceae</taxon>
        <taxon>Chitinophaga</taxon>
    </lineage>
</organism>
<dbReference type="InterPro" id="IPR052989">
    <property type="entry name" value="Mg-chelatase_DI-like"/>
</dbReference>
<dbReference type="InterPro" id="IPR036465">
    <property type="entry name" value="vWFA_dom_sf"/>
</dbReference>
<protein>
    <submittedName>
        <fullName evidence="3">VWA domain-containing protein</fullName>
    </submittedName>
</protein>
<dbReference type="SUPFAM" id="SSF53300">
    <property type="entry name" value="vWA-like"/>
    <property type="match status" value="1"/>
</dbReference>
<evidence type="ECO:0000256" key="1">
    <source>
        <dbReference type="SAM" id="MobiDB-lite"/>
    </source>
</evidence>
<accession>A0ABS7GK09</accession>
<dbReference type="PANTHER" id="PTHR35023:SF1">
    <property type="entry name" value="MG-PROTOPORPHYRIN IX CHELATASE"/>
    <property type="match status" value="1"/>
</dbReference>
<evidence type="ECO:0000313" key="3">
    <source>
        <dbReference type="EMBL" id="MBW8687089.1"/>
    </source>
</evidence>
<feature type="compositionally biased region" description="Basic and acidic residues" evidence="1">
    <location>
        <begin position="1"/>
        <end position="10"/>
    </location>
</feature>
<evidence type="ECO:0000313" key="4">
    <source>
        <dbReference type="Proteomes" id="UP000812961"/>
    </source>
</evidence>
<evidence type="ECO:0000259" key="2">
    <source>
        <dbReference type="PROSITE" id="PS50234"/>
    </source>
</evidence>
<dbReference type="Proteomes" id="UP000812961">
    <property type="component" value="Unassembled WGS sequence"/>
</dbReference>
<dbReference type="RefSeq" id="WP_220252415.1">
    <property type="nucleotide sequence ID" value="NZ_JAICCF010000004.1"/>
</dbReference>
<dbReference type="Gene3D" id="3.40.50.410">
    <property type="entry name" value="von Willebrand factor, type A domain"/>
    <property type="match status" value="1"/>
</dbReference>
<dbReference type="InterPro" id="IPR002035">
    <property type="entry name" value="VWF_A"/>
</dbReference>
<reference evidence="3 4" key="1">
    <citation type="submission" date="2021-08" db="EMBL/GenBank/DDBJ databases">
        <title>The genome sequence of Chitinophaga sp. B61.</title>
        <authorList>
            <person name="Zhang X."/>
        </authorList>
    </citation>
    <scope>NUCLEOTIDE SEQUENCE [LARGE SCALE GENOMIC DNA]</scope>
    <source>
        <strain evidence="3 4">B61</strain>
    </source>
</reference>